<dbReference type="InterPro" id="IPR026881">
    <property type="entry name" value="WYL_dom"/>
</dbReference>
<proteinExistence type="predicted"/>
<keyword evidence="2" id="KW-0238">DNA-binding</keyword>
<dbReference type="PROSITE" id="PS52050">
    <property type="entry name" value="WYL"/>
    <property type="match status" value="1"/>
</dbReference>
<keyword evidence="3" id="KW-1185">Reference proteome</keyword>
<dbReference type="Proteomes" id="UP001230220">
    <property type="component" value="Unassembled WGS sequence"/>
</dbReference>
<feature type="domain" description="WYL" evidence="1">
    <location>
        <begin position="141"/>
        <end position="214"/>
    </location>
</feature>
<dbReference type="RefSeq" id="WP_307409524.1">
    <property type="nucleotide sequence ID" value="NZ_JAUSUR010000005.1"/>
</dbReference>
<protein>
    <submittedName>
        <fullName evidence="2">DNA-binding transcriptional regulator YafY</fullName>
    </submittedName>
</protein>
<dbReference type="EMBL" id="JAUSUR010000005">
    <property type="protein sequence ID" value="MDQ0362164.1"/>
    <property type="molecule type" value="Genomic_DNA"/>
</dbReference>
<dbReference type="Pfam" id="PF13280">
    <property type="entry name" value="WYL"/>
    <property type="match status" value="1"/>
</dbReference>
<dbReference type="InterPro" id="IPR051534">
    <property type="entry name" value="CBASS_pafABC_assoc_protein"/>
</dbReference>
<dbReference type="GO" id="GO:0003677">
    <property type="term" value="F:DNA binding"/>
    <property type="evidence" value="ECO:0007669"/>
    <property type="project" value="UniProtKB-KW"/>
</dbReference>
<sequence>MADKNQLLLALLEILTSESDDRHILTTNQILELLKARYDIQIERRTLYSNIKTLQEFGHDINDYSENNTGYYLDSRQFEESEINLLCHSIHSSHIIPDNSSKQLIDKLLSTQNRYVKSEFNNRVYSKNYRKSKNKEFFLNIELLLEAIQQHKTISFEYTKYNHNKQRVPRREQKYQICPYDLVYVNERCYLIGFNEKHQSLSHYRIDKMKDIEILEKKFTRIIDFSSYDYTATKIYMYSGSETSITMRCDDCILDDVIDTFGTNITILKQEEDTFIAHISSSKDGLIFWALQYLKHCTVLEPAAIKTEILDIIEQAKNRYSN</sequence>
<dbReference type="PANTHER" id="PTHR34580">
    <property type="match status" value="1"/>
</dbReference>
<evidence type="ECO:0000313" key="3">
    <source>
        <dbReference type="Proteomes" id="UP001230220"/>
    </source>
</evidence>
<accession>A0ABU0E624</accession>
<reference evidence="2 3" key="1">
    <citation type="submission" date="2023-07" db="EMBL/GenBank/DDBJ databases">
        <title>Genomic Encyclopedia of Type Strains, Phase IV (KMG-IV): sequencing the most valuable type-strain genomes for metagenomic binning, comparative biology and taxonomic classification.</title>
        <authorList>
            <person name="Goeker M."/>
        </authorList>
    </citation>
    <scope>NUCLEOTIDE SEQUENCE [LARGE SCALE GENOMIC DNA]</scope>
    <source>
        <strain evidence="2 3">DSM 16784</strain>
    </source>
</reference>
<comment type="caution">
    <text evidence="2">The sequence shown here is derived from an EMBL/GenBank/DDBJ whole genome shotgun (WGS) entry which is preliminary data.</text>
</comment>
<dbReference type="PANTHER" id="PTHR34580:SF1">
    <property type="entry name" value="PROTEIN PAFC"/>
    <property type="match status" value="1"/>
</dbReference>
<name>A0ABU0E624_9FIRM</name>
<gene>
    <name evidence="2" type="ORF">J2S15_002917</name>
</gene>
<evidence type="ECO:0000313" key="2">
    <source>
        <dbReference type="EMBL" id="MDQ0362164.1"/>
    </source>
</evidence>
<evidence type="ECO:0000259" key="1">
    <source>
        <dbReference type="Pfam" id="PF13280"/>
    </source>
</evidence>
<organism evidence="2 3">
    <name type="scientific">Breznakia pachnodae</name>
    <dbReference type="NCBI Taxonomy" id="265178"/>
    <lineage>
        <taxon>Bacteria</taxon>
        <taxon>Bacillati</taxon>
        <taxon>Bacillota</taxon>
        <taxon>Erysipelotrichia</taxon>
        <taxon>Erysipelotrichales</taxon>
        <taxon>Erysipelotrichaceae</taxon>
        <taxon>Breznakia</taxon>
    </lineage>
</organism>